<dbReference type="GO" id="GO:0005975">
    <property type="term" value="P:carbohydrate metabolic process"/>
    <property type="evidence" value="ECO:0007669"/>
    <property type="project" value="InterPro"/>
</dbReference>
<feature type="domain" description="GH16" evidence="4">
    <location>
        <begin position="26"/>
        <end position="293"/>
    </location>
</feature>
<accession>A0A1H9TX22</accession>
<feature type="chain" id="PRO_5011669344" evidence="3">
    <location>
        <begin position="26"/>
        <end position="855"/>
    </location>
</feature>
<feature type="region of interest" description="Disordered" evidence="2">
    <location>
        <begin position="25"/>
        <end position="44"/>
    </location>
</feature>
<evidence type="ECO:0000256" key="3">
    <source>
        <dbReference type="SAM" id="SignalP"/>
    </source>
</evidence>
<dbReference type="Proteomes" id="UP000198571">
    <property type="component" value="Unassembled WGS sequence"/>
</dbReference>
<dbReference type="SUPFAM" id="SSF49785">
    <property type="entry name" value="Galactose-binding domain-like"/>
    <property type="match status" value="1"/>
</dbReference>
<feature type="compositionally biased region" description="Acidic residues" evidence="2">
    <location>
        <begin position="573"/>
        <end position="582"/>
    </location>
</feature>
<dbReference type="PROSITE" id="PS51762">
    <property type="entry name" value="GH16_2"/>
    <property type="match status" value="2"/>
</dbReference>
<sequence length="855" mass="98111">MKLKVFSSFLIFLLMIPNVSMFVSASEKNGNSNEPENSEPNWQMTWNDEFEGDELDTSKWRIDIGNGFYNEGEWIEGWGNNELQSYQEDNVRVEDGRLILEAREETVSDEHGEYDYTSGKVLTDESFSQAYGRFEASMKLPEGQGYWPAFWMMPQDDVYGGWAASGEIDIMENRGSETNKVGAAIHYGDLWPNNTYSEEVYVFPEGQSTTDFNEYAIEWEPGEIRWYVNDELYSTKTEWGTANGEYPAPFDQEFHMILNLAVGGWYGGEPDETTEFPGQVEVEYVRVYEDADAEHPPPGEPSDPAEPGEINWQMTWNDEFDGDELDLDKWRIDIGNGFYSGDEWIEGWGNNESQSYQEDNVWVEDGRLILEAREETVSDEHGEYDYTSGKVLTDESFSQAYGRFEASMKLPEGQGYWPAFWMMPQDDVYGGWAASGEIDIMENRGSETNKVGAAIHYGDLWPNNTYSAKDYYFPEGQSTTDFNEYAIEWEPGEIRWYVNDELYSTKTEWGTKYGEYPAPFDQEFFMILNLAVGGWYGGEPDETTEFPGRVEVEYVRVYEDADAEHPPPGEWIDPGDGDEPGDGETPPVDETKNWVEVGDNLIEDGTFETTTEFGDENNRLVWNIFNMGKYDRNAGLADFSIENEVLKATVRQVGWAWWHMQLMQDVTVPSGTYKVEFDMKSEQERTVRVELVGSESGILDFEVGDTMETYTGYLNVKEDGDYHIMFGLGRGENDPQLDVPYDIFIDNVRLVEVVEEEESEEPLTAAEMLEELEKVMNEYVESGDVRGPLVNQLENTLRQAQHHESAGRYEQAAKFMDNYLKHLNRGPNKRHVEDEAKLDLTEHAEKIMGQLKETE</sequence>
<dbReference type="PANTHER" id="PTHR10963">
    <property type="entry name" value="GLYCOSYL HYDROLASE-RELATED"/>
    <property type="match status" value="1"/>
</dbReference>
<dbReference type="InterPro" id="IPR054470">
    <property type="entry name" value="FIMAH_dom"/>
</dbReference>
<reference evidence="6" key="1">
    <citation type="submission" date="2016-10" db="EMBL/GenBank/DDBJ databases">
        <authorList>
            <person name="Varghese N."/>
            <person name="Submissions S."/>
        </authorList>
    </citation>
    <scope>NUCLEOTIDE SEQUENCE [LARGE SCALE GENOMIC DNA]</scope>
    <source>
        <strain evidence="6">S9</strain>
    </source>
</reference>
<dbReference type="CDD" id="cd08023">
    <property type="entry name" value="GH16_laminarinase_like"/>
    <property type="match status" value="2"/>
</dbReference>
<feature type="compositionally biased region" description="Low complexity" evidence="2">
    <location>
        <begin position="26"/>
        <end position="41"/>
    </location>
</feature>
<dbReference type="GO" id="GO:0004553">
    <property type="term" value="F:hydrolase activity, hydrolyzing O-glycosyl compounds"/>
    <property type="evidence" value="ECO:0007669"/>
    <property type="project" value="InterPro"/>
</dbReference>
<protein>
    <submittedName>
        <fullName evidence="5">Beta-glucanase, GH16 family</fullName>
    </submittedName>
</protein>
<feature type="domain" description="GH16" evidence="4">
    <location>
        <begin position="290"/>
        <end position="563"/>
    </location>
</feature>
<dbReference type="SUPFAM" id="SSF49899">
    <property type="entry name" value="Concanavalin A-like lectins/glucanases"/>
    <property type="match status" value="2"/>
</dbReference>
<dbReference type="RefSeq" id="WP_093050774.1">
    <property type="nucleotide sequence ID" value="NZ_FOGT01000006.1"/>
</dbReference>
<dbReference type="STRING" id="1601833.SAMN05518684_106141"/>
<dbReference type="EMBL" id="FOGT01000006">
    <property type="protein sequence ID" value="SES01676.1"/>
    <property type="molecule type" value="Genomic_DNA"/>
</dbReference>
<dbReference type="Gene3D" id="2.60.120.260">
    <property type="entry name" value="Galactose-binding domain-like"/>
    <property type="match status" value="1"/>
</dbReference>
<dbReference type="AlphaFoldDB" id="A0A1H9TX22"/>
<dbReference type="Pfam" id="PF22888">
    <property type="entry name" value="FIMAH"/>
    <property type="match status" value="1"/>
</dbReference>
<evidence type="ECO:0000259" key="4">
    <source>
        <dbReference type="PROSITE" id="PS51762"/>
    </source>
</evidence>
<name>A0A1H9TX22_9BACI</name>
<dbReference type="InterPro" id="IPR050546">
    <property type="entry name" value="Glycosyl_Hydrlase_16"/>
</dbReference>
<comment type="similarity">
    <text evidence="1">Belongs to the glycosyl hydrolase 16 family.</text>
</comment>
<dbReference type="InterPro" id="IPR008979">
    <property type="entry name" value="Galactose-bd-like_sf"/>
</dbReference>
<evidence type="ECO:0000256" key="1">
    <source>
        <dbReference type="ARBA" id="ARBA00006865"/>
    </source>
</evidence>
<keyword evidence="3" id="KW-0732">Signal</keyword>
<dbReference type="InterPro" id="IPR013320">
    <property type="entry name" value="ConA-like_dom_sf"/>
</dbReference>
<dbReference type="InterPro" id="IPR000757">
    <property type="entry name" value="Beta-glucanase-like"/>
</dbReference>
<dbReference type="Pfam" id="PF00722">
    <property type="entry name" value="Glyco_hydro_16"/>
    <property type="match status" value="2"/>
</dbReference>
<evidence type="ECO:0000313" key="5">
    <source>
        <dbReference type="EMBL" id="SES01676.1"/>
    </source>
</evidence>
<evidence type="ECO:0000313" key="6">
    <source>
        <dbReference type="Proteomes" id="UP000198571"/>
    </source>
</evidence>
<dbReference type="Gene3D" id="2.60.120.200">
    <property type="match status" value="2"/>
</dbReference>
<feature type="region of interest" description="Disordered" evidence="2">
    <location>
        <begin position="562"/>
        <end position="590"/>
    </location>
</feature>
<dbReference type="PANTHER" id="PTHR10963:SF55">
    <property type="entry name" value="GLYCOSIDE HYDROLASE FAMILY 16 PROTEIN"/>
    <property type="match status" value="1"/>
</dbReference>
<gene>
    <name evidence="5" type="ORF">SAMN05518684_106141</name>
</gene>
<proteinExistence type="inferred from homology"/>
<keyword evidence="6" id="KW-1185">Reference proteome</keyword>
<evidence type="ECO:0000256" key="2">
    <source>
        <dbReference type="SAM" id="MobiDB-lite"/>
    </source>
</evidence>
<organism evidence="5 6">
    <name type="scientific">Salipaludibacillus aurantiacus</name>
    <dbReference type="NCBI Taxonomy" id="1601833"/>
    <lineage>
        <taxon>Bacteria</taxon>
        <taxon>Bacillati</taxon>
        <taxon>Bacillota</taxon>
        <taxon>Bacilli</taxon>
        <taxon>Bacillales</taxon>
        <taxon>Bacillaceae</taxon>
    </lineage>
</organism>
<feature type="signal peptide" evidence="3">
    <location>
        <begin position="1"/>
        <end position="25"/>
    </location>
</feature>